<sequence length="117" mass="11989">MSESSILPVRGRAVRPSGRHRRPVPSHLPPEAPALVLATLGDGSGVAAELAALIRGDNPQIEVHLVGLGEDGKELVAALEDAGGKRPQDGTAAVVVPLLTCPPRPGRSSPPRCSPSC</sequence>
<name>A0ABW3E6C1_9ACTN</name>
<dbReference type="Proteomes" id="UP001597024">
    <property type="component" value="Unassembled WGS sequence"/>
</dbReference>
<evidence type="ECO:0000313" key="3">
    <source>
        <dbReference type="Proteomes" id="UP001597024"/>
    </source>
</evidence>
<reference evidence="3" key="1">
    <citation type="journal article" date="2019" name="Int. J. Syst. Evol. Microbiol.">
        <title>The Global Catalogue of Microorganisms (GCM) 10K type strain sequencing project: providing services to taxonomists for standard genome sequencing and annotation.</title>
        <authorList>
            <consortium name="The Broad Institute Genomics Platform"/>
            <consortium name="The Broad Institute Genome Sequencing Center for Infectious Disease"/>
            <person name="Wu L."/>
            <person name="Ma J."/>
        </authorList>
    </citation>
    <scope>NUCLEOTIDE SEQUENCE [LARGE SCALE GENOMIC DNA]</scope>
    <source>
        <strain evidence="3">CCUG 62974</strain>
    </source>
</reference>
<keyword evidence="3" id="KW-1185">Reference proteome</keyword>
<gene>
    <name evidence="2" type="ORF">ACFQ08_44725</name>
</gene>
<organism evidence="2 3">
    <name type="scientific">Streptosporangium algeriense</name>
    <dbReference type="NCBI Taxonomy" id="1682748"/>
    <lineage>
        <taxon>Bacteria</taxon>
        <taxon>Bacillati</taxon>
        <taxon>Actinomycetota</taxon>
        <taxon>Actinomycetes</taxon>
        <taxon>Streptosporangiales</taxon>
        <taxon>Streptosporangiaceae</taxon>
        <taxon>Streptosporangium</taxon>
    </lineage>
</organism>
<accession>A0ABW3E6C1</accession>
<proteinExistence type="predicted"/>
<evidence type="ECO:0000313" key="2">
    <source>
        <dbReference type="EMBL" id="MFD0891700.1"/>
    </source>
</evidence>
<comment type="caution">
    <text evidence="2">The sequence shown here is derived from an EMBL/GenBank/DDBJ whole genome shotgun (WGS) entry which is preliminary data.</text>
</comment>
<feature type="region of interest" description="Disordered" evidence="1">
    <location>
        <begin position="1"/>
        <end position="30"/>
    </location>
</feature>
<protein>
    <submittedName>
        <fullName evidence="2">Uncharacterized protein</fullName>
    </submittedName>
</protein>
<evidence type="ECO:0000256" key="1">
    <source>
        <dbReference type="SAM" id="MobiDB-lite"/>
    </source>
</evidence>
<dbReference type="EMBL" id="JBHTHX010003406">
    <property type="protein sequence ID" value="MFD0891700.1"/>
    <property type="molecule type" value="Genomic_DNA"/>
</dbReference>